<accession>A0AAD5TAL7</accession>
<dbReference type="InterPro" id="IPR003961">
    <property type="entry name" value="FN3_dom"/>
</dbReference>
<organism evidence="1 2">
    <name type="scientific">Geranomyces variabilis</name>
    <dbReference type="NCBI Taxonomy" id="109894"/>
    <lineage>
        <taxon>Eukaryota</taxon>
        <taxon>Fungi</taxon>
        <taxon>Fungi incertae sedis</taxon>
        <taxon>Chytridiomycota</taxon>
        <taxon>Chytridiomycota incertae sedis</taxon>
        <taxon>Chytridiomycetes</taxon>
        <taxon>Spizellomycetales</taxon>
        <taxon>Powellomycetaceae</taxon>
        <taxon>Geranomyces</taxon>
    </lineage>
</organism>
<protein>
    <submittedName>
        <fullName evidence="1">Uncharacterized protein</fullName>
    </submittedName>
</protein>
<dbReference type="InterPro" id="IPR013783">
    <property type="entry name" value="Ig-like_fold"/>
</dbReference>
<evidence type="ECO:0000313" key="2">
    <source>
        <dbReference type="Proteomes" id="UP001212152"/>
    </source>
</evidence>
<reference evidence="1" key="1">
    <citation type="submission" date="2020-05" db="EMBL/GenBank/DDBJ databases">
        <title>Phylogenomic resolution of chytrid fungi.</title>
        <authorList>
            <person name="Stajich J.E."/>
            <person name="Amses K."/>
            <person name="Simmons R."/>
            <person name="Seto K."/>
            <person name="Myers J."/>
            <person name="Bonds A."/>
            <person name="Quandt C.A."/>
            <person name="Barry K."/>
            <person name="Liu P."/>
            <person name="Grigoriev I."/>
            <person name="Longcore J.E."/>
            <person name="James T.Y."/>
        </authorList>
    </citation>
    <scope>NUCLEOTIDE SEQUENCE</scope>
    <source>
        <strain evidence="1">JEL0379</strain>
    </source>
</reference>
<keyword evidence="2" id="KW-1185">Reference proteome</keyword>
<proteinExistence type="predicted"/>
<dbReference type="Gene3D" id="2.60.40.10">
    <property type="entry name" value="Immunoglobulins"/>
    <property type="match status" value="1"/>
</dbReference>
<dbReference type="EMBL" id="JADGJQ010000249">
    <property type="protein sequence ID" value="KAJ3164884.1"/>
    <property type="molecule type" value="Genomic_DNA"/>
</dbReference>
<dbReference type="InterPro" id="IPR036116">
    <property type="entry name" value="FN3_sf"/>
</dbReference>
<dbReference type="CDD" id="cd00063">
    <property type="entry name" value="FN3"/>
    <property type="match status" value="1"/>
</dbReference>
<dbReference type="Proteomes" id="UP001212152">
    <property type="component" value="Unassembled WGS sequence"/>
</dbReference>
<name>A0AAD5TAL7_9FUNG</name>
<gene>
    <name evidence="1" type="ORF">HDU87_003395</name>
</gene>
<dbReference type="SUPFAM" id="SSF49265">
    <property type="entry name" value="Fibronectin type III"/>
    <property type="match status" value="1"/>
</dbReference>
<comment type="caution">
    <text evidence="1">The sequence shown here is derived from an EMBL/GenBank/DDBJ whole genome shotgun (WGS) entry which is preliminary data.</text>
</comment>
<sequence>MCLDAAVPVDDGTMVFATVNGFNGAGAASSTSSSNGGKLLVKKTQFSVANQIIAVTLDLTPPDNFNVTIKTQTGLAFVRDIEEVSASWTASYDAQSGISGYQVALQELNGTSTTILNDYVISDLSNPLKTQALIRSRTYLVHDNDQVQVCVKAYNVAGLSTTCCSDPVTLDTGRPTLNYRRYLNQTAPLTPFYVTNVTSVDFSWSWTAVSGISA</sequence>
<evidence type="ECO:0000313" key="1">
    <source>
        <dbReference type="EMBL" id="KAJ3164884.1"/>
    </source>
</evidence>
<dbReference type="AlphaFoldDB" id="A0AAD5TAL7"/>